<gene>
    <name evidence="8" type="ORF">LAZ67_13003064</name>
    <name evidence="9" type="ORF">LAZ67_13003065</name>
</gene>
<dbReference type="Proteomes" id="UP001235939">
    <property type="component" value="Chromosome 13"/>
</dbReference>
<dbReference type="PROSITE" id="PS50103">
    <property type="entry name" value="ZF_C3H1"/>
    <property type="match status" value="1"/>
</dbReference>
<evidence type="ECO:0000256" key="3">
    <source>
        <dbReference type="ARBA" id="ARBA00022723"/>
    </source>
</evidence>
<evidence type="ECO:0000256" key="6">
    <source>
        <dbReference type="PROSITE-ProRule" id="PRU00723"/>
    </source>
</evidence>
<dbReference type="InterPro" id="IPR045072">
    <property type="entry name" value="MKRN-like"/>
</dbReference>
<reference evidence="9 10" key="1">
    <citation type="submission" date="2022-01" db="EMBL/GenBank/DDBJ databases">
        <title>A chromosomal length assembly of Cordylochernes scorpioides.</title>
        <authorList>
            <person name="Zeh D."/>
            <person name="Zeh J."/>
        </authorList>
    </citation>
    <scope>NUCLEOTIDE SEQUENCE [LARGE SCALE GENOMIC DNA]</scope>
    <source>
        <strain evidence="9">IN4F17</strain>
        <tissue evidence="9">Whole Body</tissue>
    </source>
</reference>
<evidence type="ECO:0000313" key="8">
    <source>
        <dbReference type="EMBL" id="UYV76217.1"/>
    </source>
</evidence>
<evidence type="ECO:0000259" key="7">
    <source>
        <dbReference type="PROSITE" id="PS50103"/>
    </source>
</evidence>
<dbReference type="InterPro" id="IPR000571">
    <property type="entry name" value="Znf_CCCH"/>
</dbReference>
<organism evidence="9 10">
    <name type="scientific">Cordylochernes scorpioides</name>
    <dbReference type="NCBI Taxonomy" id="51811"/>
    <lineage>
        <taxon>Eukaryota</taxon>
        <taxon>Metazoa</taxon>
        <taxon>Ecdysozoa</taxon>
        <taxon>Arthropoda</taxon>
        <taxon>Chelicerata</taxon>
        <taxon>Arachnida</taxon>
        <taxon>Pseudoscorpiones</taxon>
        <taxon>Cheliferoidea</taxon>
        <taxon>Chernetidae</taxon>
        <taxon>Cordylochernes</taxon>
    </lineage>
</organism>
<evidence type="ECO:0000313" key="10">
    <source>
        <dbReference type="Proteomes" id="UP001235939"/>
    </source>
</evidence>
<feature type="zinc finger region" description="C3H1-type" evidence="6">
    <location>
        <begin position="43"/>
        <end position="72"/>
    </location>
</feature>
<dbReference type="EMBL" id="CP092875">
    <property type="protein sequence ID" value="UYV76218.1"/>
    <property type="molecule type" value="Genomic_DNA"/>
</dbReference>
<name>A0ABY6L512_9ARAC</name>
<keyword evidence="4 6" id="KW-0863">Zinc-finger</keyword>
<dbReference type="PANTHER" id="PTHR11224">
    <property type="entry name" value="MAKORIN-RELATED"/>
    <property type="match status" value="1"/>
</dbReference>
<dbReference type="PANTHER" id="PTHR11224:SF10">
    <property type="entry name" value="IP09428P-RELATED"/>
    <property type="match status" value="1"/>
</dbReference>
<comment type="catalytic activity">
    <reaction evidence="1">
        <text>S-ubiquitinyl-[E2 ubiquitin-conjugating enzyme]-L-cysteine + [acceptor protein]-L-lysine = [E2 ubiquitin-conjugating enzyme]-L-cysteine + N(6)-ubiquitinyl-[acceptor protein]-L-lysine.</text>
        <dbReference type="EC" id="2.3.2.27"/>
    </reaction>
</comment>
<feature type="domain" description="C3H1-type" evidence="7">
    <location>
        <begin position="43"/>
        <end position="72"/>
    </location>
</feature>
<sequence length="139" mass="16363">MMEVVCHRGCPECRTLSDFVTPSKYWVEDQEEKKQIIKEYKDAMSKKPCKYFKQGQGMCPFGGACFYNHTLSDGTKVDLPLPRPRRRRNPEGRAIEQYFLWEFLEPDDNWSHVEDLEWSSFLSDSEDTSSEISFELIFS</sequence>
<protein>
    <recommendedName>
        <fullName evidence="2">RING-type E3 ubiquitin transferase</fullName>
        <ecNumber evidence="2">2.3.2.27</ecNumber>
    </recommendedName>
</protein>
<proteinExistence type="predicted"/>
<evidence type="ECO:0000313" key="9">
    <source>
        <dbReference type="EMBL" id="UYV76218.1"/>
    </source>
</evidence>
<evidence type="ECO:0000256" key="2">
    <source>
        <dbReference type="ARBA" id="ARBA00012483"/>
    </source>
</evidence>
<dbReference type="EC" id="2.3.2.27" evidence="2"/>
<dbReference type="EMBL" id="CP092875">
    <property type="protein sequence ID" value="UYV76217.1"/>
    <property type="molecule type" value="Genomic_DNA"/>
</dbReference>
<evidence type="ECO:0000256" key="5">
    <source>
        <dbReference type="ARBA" id="ARBA00022833"/>
    </source>
</evidence>
<accession>A0ABY6L512</accession>
<keyword evidence="10" id="KW-1185">Reference proteome</keyword>
<evidence type="ECO:0000256" key="1">
    <source>
        <dbReference type="ARBA" id="ARBA00000900"/>
    </source>
</evidence>
<evidence type="ECO:0000256" key="4">
    <source>
        <dbReference type="ARBA" id="ARBA00022771"/>
    </source>
</evidence>
<dbReference type="SMART" id="SM00356">
    <property type="entry name" value="ZnF_C3H1"/>
    <property type="match status" value="1"/>
</dbReference>
<keyword evidence="3 6" id="KW-0479">Metal-binding</keyword>
<keyword evidence="5 6" id="KW-0862">Zinc</keyword>